<dbReference type="SMART" id="SM00360">
    <property type="entry name" value="RRM"/>
    <property type="match status" value="2"/>
</dbReference>
<dbReference type="Gene3D" id="3.30.70.330">
    <property type="match status" value="2"/>
</dbReference>
<dbReference type="InterPro" id="IPR035979">
    <property type="entry name" value="RBD_domain_sf"/>
</dbReference>
<keyword evidence="2" id="KW-0677">Repeat</keyword>
<dbReference type="InterPro" id="IPR012677">
    <property type="entry name" value="Nucleotide-bd_a/b_plait_sf"/>
</dbReference>
<dbReference type="GO" id="GO:0010629">
    <property type="term" value="P:negative regulation of gene expression"/>
    <property type="evidence" value="ECO:0007669"/>
    <property type="project" value="UniProtKB-ARBA"/>
</dbReference>
<dbReference type="AlphaFoldDB" id="A0A8H7PXC9"/>
<evidence type="ECO:0000256" key="1">
    <source>
        <dbReference type="ARBA" id="ARBA00008557"/>
    </source>
</evidence>
<organism evidence="7 8">
    <name type="scientific">Mortierella isabellina</name>
    <name type="common">Filamentous fungus</name>
    <name type="synonym">Umbelopsis isabellina</name>
    <dbReference type="NCBI Taxonomy" id="91625"/>
    <lineage>
        <taxon>Eukaryota</taxon>
        <taxon>Fungi</taxon>
        <taxon>Fungi incertae sedis</taxon>
        <taxon>Mucoromycota</taxon>
        <taxon>Mucoromycotina</taxon>
        <taxon>Umbelopsidomycetes</taxon>
        <taxon>Umbelopsidales</taxon>
        <taxon>Umbelopsidaceae</taxon>
        <taxon>Umbelopsis</taxon>
    </lineage>
</organism>
<feature type="compositionally biased region" description="Low complexity" evidence="5">
    <location>
        <begin position="109"/>
        <end position="120"/>
    </location>
</feature>
<comment type="similarity">
    <text evidence="1">Belongs to the polyadenylate-binding protein type-1 family.</text>
</comment>
<dbReference type="FunFam" id="3.30.70.330:FF:000383">
    <property type="entry name" value="Sex lethal, isoform D"/>
    <property type="match status" value="1"/>
</dbReference>
<dbReference type="GO" id="GO:0003729">
    <property type="term" value="F:mRNA binding"/>
    <property type="evidence" value="ECO:0007669"/>
    <property type="project" value="UniProtKB-ARBA"/>
</dbReference>
<proteinExistence type="inferred from homology"/>
<keyword evidence="3 4" id="KW-0694">RNA-binding</keyword>
<dbReference type="Pfam" id="PF00658">
    <property type="entry name" value="MLLE"/>
    <property type="match status" value="1"/>
</dbReference>
<dbReference type="InterPro" id="IPR036053">
    <property type="entry name" value="PABP-dom"/>
</dbReference>
<evidence type="ECO:0000313" key="8">
    <source>
        <dbReference type="Proteomes" id="UP000654370"/>
    </source>
</evidence>
<dbReference type="CDD" id="cd00590">
    <property type="entry name" value="RRM_SF"/>
    <property type="match status" value="1"/>
</dbReference>
<evidence type="ECO:0000256" key="2">
    <source>
        <dbReference type="ARBA" id="ARBA00022737"/>
    </source>
</evidence>
<comment type="caution">
    <text evidence="7">The sequence shown here is derived from an EMBL/GenBank/DDBJ whole genome shotgun (WGS) entry which is preliminary data.</text>
</comment>
<dbReference type="OrthoDB" id="6159137at2759"/>
<dbReference type="Proteomes" id="UP000654370">
    <property type="component" value="Unassembled WGS sequence"/>
</dbReference>
<accession>A0A8H7PXC9</accession>
<feature type="compositionally biased region" description="Low complexity" evidence="5">
    <location>
        <begin position="377"/>
        <end position="394"/>
    </location>
</feature>
<dbReference type="InterPro" id="IPR000504">
    <property type="entry name" value="RRM_dom"/>
</dbReference>
<dbReference type="GO" id="GO:0009967">
    <property type="term" value="P:positive regulation of signal transduction"/>
    <property type="evidence" value="ECO:0007669"/>
    <property type="project" value="UniProtKB-ARBA"/>
</dbReference>
<evidence type="ECO:0000256" key="4">
    <source>
        <dbReference type="PROSITE-ProRule" id="PRU00176"/>
    </source>
</evidence>
<feature type="region of interest" description="Disordered" evidence="5">
    <location>
        <begin position="358"/>
        <end position="441"/>
    </location>
</feature>
<dbReference type="SUPFAM" id="SSF54928">
    <property type="entry name" value="RNA-binding domain, RBD"/>
    <property type="match status" value="1"/>
</dbReference>
<evidence type="ECO:0000259" key="6">
    <source>
        <dbReference type="PROSITE" id="PS50102"/>
    </source>
</evidence>
<feature type="region of interest" description="Disordered" evidence="5">
    <location>
        <begin position="257"/>
        <end position="278"/>
    </location>
</feature>
<protein>
    <recommendedName>
        <fullName evidence="6">RRM domain-containing protein</fullName>
    </recommendedName>
</protein>
<dbReference type="Pfam" id="PF00076">
    <property type="entry name" value="RRM_1"/>
    <property type="match status" value="2"/>
</dbReference>
<sequence>MLSEQPFPDSDATVQFQGPLPAPEAKTGLLVRNLDPKITESQLYDLFATFGPLHSCTVSVRAKSEVCATLQFFIQDHAQTALQEMHCSDIDGNLISVSICDISSKRSSKQSNGSGNSAGKESAKPRTPLNISAAPFNPVSGWGPSMHESSDPFDPIPTAQHMSTPLQQQFVDYTNLYIKNLDESVTSTDLFHHFKSYGRIISARVIVNAQTNQSRGYGFVSYSRPDEAVYALNQMNGVTVASKPIIVAFHEPKKPRVLPLSPKSPSESSSPIPDLLSDSSVHDKGDLYQDIYNSIASSGLVWDNNVQQLADVLAQLPRQEQASLLTQPLKMIEKIKEIRDSLALSPVIEIPKSRPINIRSPSLLSADSKEDSAPAVPISGSEVSSPTSSSTPQTIPLASPVLSASSQELPATGGPPEGIVQRLRRSGTSTSESTMSDQRDKLTTAVNQIDPSAGDDCIDMLMTLSAKDRSTCIFNPEYLRTKLKQARDALDLFADEDGQPSMPSNFPSKAQNGKDNGSAEQFYKTIAHLSSYEQKQNLGDRLFPLVKATGVKQAPKVTIRLLDTIDLPWLSQIMTPDNPELKRLAKSAFENL</sequence>
<evidence type="ECO:0000256" key="5">
    <source>
        <dbReference type="SAM" id="MobiDB-lite"/>
    </source>
</evidence>
<dbReference type="PROSITE" id="PS50102">
    <property type="entry name" value="RRM"/>
    <property type="match status" value="2"/>
</dbReference>
<reference evidence="7" key="1">
    <citation type="submission" date="2020-12" db="EMBL/GenBank/DDBJ databases">
        <title>Metabolic potential, ecology and presence of endohyphal bacteria is reflected in genomic diversity of Mucoromycotina.</title>
        <authorList>
            <person name="Muszewska A."/>
            <person name="Okrasinska A."/>
            <person name="Steczkiewicz K."/>
            <person name="Drgas O."/>
            <person name="Orlowska M."/>
            <person name="Perlinska-Lenart U."/>
            <person name="Aleksandrzak-Piekarczyk T."/>
            <person name="Szatraj K."/>
            <person name="Zielenkiewicz U."/>
            <person name="Pilsyk S."/>
            <person name="Malc E."/>
            <person name="Mieczkowski P."/>
            <person name="Kruszewska J.S."/>
            <person name="Biernat P."/>
            <person name="Pawlowska J."/>
        </authorList>
    </citation>
    <scope>NUCLEOTIDE SEQUENCE</scope>
    <source>
        <strain evidence="7">WA0000067209</strain>
    </source>
</reference>
<evidence type="ECO:0000256" key="3">
    <source>
        <dbReference type="ARBA" id="ARBA00022884"/>
    </source>
</evidence>
<dbReference type="InterPro" id="IPR002004">
    <property type="entry name" value="PABP_HYD_C"/>
</dbReference>
<feature type="domain" description="RRM" evidence="6">
    <location>
        <begin position="27"/>
        <end position="102"/>
    </location>
</feature>
<dbReference type="Gene3D" id="1.10.1900.10">
    <property type="entry name" value="c-terminal domain of poly(a) binding protein"/>
    <property type="match status" value="1"/>
</dbReference>
<dbReference type="InterPro" id="IPR050441">
    <property type="entry name" value="RBM"/>
</dbReference>
<dbReference type="GO" id="GO:0005737">
    <property type="term" value="C:cytoplasm"/>
    <property type="evidence" value="ECO:0007669"/>
    <property type="project" value="UniProtKB-ARBA"/>
</dbReference>
<gene>
    <name evidence="7" type="ORF">INT43_007039</name>
</gene>
<feature type="compositionally biased region" description="Polar residues" evidence="5">
    <location>
        <begin position="426"/>
        <end position="436"/>
    </location>
</feature>
<evidence type="ECO:0000313" key="7">
    <source>
        <dbReference type="EMBL" id="KAG2182112.1"/>
    </source>
</evidence>
<feature type="compositionally biased region" description="Polar residues" evidence="5">
    <location>
        <begin position="501"/>
        <end position="516"/>
    </location>
</feature>
<feature type="region of interest" description="Disordered" evidence="5">
    <location>
        <begin position="495"/>
        <end position="516"/>
    </location>
</feature>
<feature type="compositionally biased region" description="Low complexity" evidence="5">
    <location>
        <begin position="258"/>
        <end position="278"/>
    </location>
</feature>
<name>A0A8H7PXC9_MORIS</name>
<dbReference type="SUPFAM" id="SSF63570">
    <property type="entry name" value="PABC (PABP) domain"/>
    <property type="match status" value="1"/>
</dbReference>
<dbReference type="PANTHER" id="PTHR48034">
    <property type="entry name" value="TRANSFORMER-2 SEX-DETERMINING PROTEIN-RELATED"/>
    <property type="match status" value="1"/>
</dbReference>
<feature type="domain" description="RRM" evidence="6">
    <location>
        <begin position="174"/>
        <end position="252"/>
    </location>
</feature>
<keyword evidence="8" id="KW-1185">Reference proteome</keyword>
<dbReference type="EMBL" id="JAEPQZ010000004">
    <property type="protein sequence ID" value="KAG2182112.1"/>
    <property type="molecule type" value="Genomic_DNA"/>
</dbReference>
<feature type="region of interest" description="Disordered" evidence="5">
    <location>
        <begin position="105"/>
        <end position="131"/>
    </location>
</feature>